<protein>
    <submittedName>
        <fullName evidence="7">MDR-type permease</fullName>
    </submittedName>
</protein>
<keyword evidence="8" id="KW-1185">Reference proteome</keyword>
<dbReference type="Pfam" id="PF11700">
    <property type="entry name" value="ATG22"/>
    <property type="match status" value="2"/>
</dbReference>
<keyword evidence="5 6" id="KW-0472">Membrane</keyword>
<gene>
    <name evidence="7" type="ORF">VL20_4984</name>
</gene>
<evidence type="ECO:0000256" key="5">
    <source>
        <dbReference type="ARBA" id="ARBA00023136"/>
    </source>
</evidence>
<accession>A0A0K1S6U9</accession>
<dbReference type="EMBL" id="CP011339">
    <property type="protein sequence ID" value="AKV69859.1"/>
    <property type="molecule type" value="Genomic_DNA"/>
</dbReference>
<keyword evidence="2" id="KW-0813">Transport</keyword>
<feature type="transmembrane region" description="Helical" evidence="6">
    <location>
        <begin position="14"/>
        <end position="39"/>
    </location>
</feature>
<evidence type="ECO:0000256" key="1">
    <source>
        <dbReference type="ARBA" id="ARBA00004127"/>
    </source>
</evidence>
<dbReference type="InterPro" id="IPR050495">
    <property type="entry name" value="ATG22/LtaA_families"/>
</dbReference>
<keyword evidence="3 6" id="KW-0812">Transmembrane</keyword>
<organism evidence="7 8">
    <name type="scientific">Microcystis panniformis FACHB-1757</name>
    <dbReference type="NCBI Taxonomy" id="1638788"/>
    <lineage>
        <taxon>Bacteria</taxon>
        <taxon>Bacillati</taxon>
        <taxon>Cyanobacteriota</taxon>
        <taxon>Cyanophyceae</taxon>
        <taxon>Oscillatoriophycideae</taxon>
        <taxon>Chroococcales</taxon>
        <taxon>Microcystaceae</taxon>
        <taxon>Microcystis</taxon>
    </lineage>
</organism>
<dbReference type="SUPFAM" id="SSF103473">
    <property type="entry name" value="MFS general substrate transporter"/>
    <property type="match status" value="1"/>
</dbReference>
<evidence type="ECO:0000256" key="3">
    <source>
        <dbReference type="ARBA" id="ARBA00022692"/>
    </source>
</evidence>
<dbReference type="InterPro" id="IPR036259">
    <property type="entry name" value="MFS_trans_sf"/>
</dbReference>
<dbReference type="KEGG" id="mpk:VL20_4984"/>
<comment type="subcellular location">
    <subcellularLocation>
        <location evidence="1">Endomembrane system</location>
        <topology evidence="1">Multi-pass membrane protein</topology>
    </subcellularLocation>
</comment>
<feature type="transmembrane region" description="Helical" evidence="6">
    <location>
        <begin position="55"/>
        <end position="76"/>
    </location>
</feature>
<keyword evidence="4 6" id="KW-1133">Transmembrane helix</keyword>
<feature type="transmembrane region" description="Helical" evidence="6">
    <location>
        <begin position="273"/>
        <end position="294"/>
    </location>
</feature>
<feature type="transmembrane region" description="Helical" evidence="6">
    <location>
        <begin position="328"/>
        <end position="349"/>
    </location>
</feature>
<evidence type="ECO:0000256" key="6">
    <source>
        <dbReference type="SAM" id="Phobius"/>
    </source>
</evidence>
<feature type="transmembrane region" description="Helical" evidence="6">
    <location>
        <begin position="240"/>
        <end position="261"/>
    </location>
</feature>
<sequence>MTSSFSRFRLNKPIAGWILYDIASSGYIMMIPGVTYAVFFRQIVCGGAAICDGKWAFWVSLSLIVAGGLAPLLGAIADIGALRHRLFVVTTLLCGGATLALGTVQPGAIVWGGIVFLLAQTGYLLATSLYDAYLPSLVPPGAIGRLSSWGWGLGYLGGIACYLLFWLVQSSHRSDQLLEYRLAFAIVGLWLLFLSLPALAWLPHQSQPPTIPLSRLIRQSYHQVWHTLCHFRQNQEIFKFLVGFYLISDGIVTLNNFLGIYLNQEFGLSVAQILHSGLLFNLISIPSTILFGLLSNHWSLRSILCLLVGIWTVIISLMLLSTHPATPLVLAILMGLVFGSTQSLCRGWFAQLTSSPP</sequence>
<feature type="transmembrane region" description="Helical" evidence="6">
    <location>
        <begin position="149"/>
        <end position="168"/>
    </location>
</feature>
<name>A0A0K1S6U9_9CHRO</name>
<proteinExistence type="predicted"/>
<dbReference type="AlphaFoldDB" id="A0A0K1S6U9"/>
<evidence type="ECO:0000313" key="8">
    <source>
        <dbReference type="Proteomes" id="UP000068167"/>
    </source>
</evidence>
<dbReference type="RefSeq" id="WP_052277616.1">
    <property type="nucleotide sequence ID" value="NZ_CP011339.1"/>
</dbReference>
<feature type="transmembrane region" description="Helical" evidence="6">
    <location>
        <begin position="300"/>
        <end position="321"/>
    </location>
</feature>
<dbReference type="PANTHER" id="PTHR23519:SF1">
    <property type="entry name" value="AUTOPHAGY-RELATED PROTEIN 22"/>
    <property type="match status" value="1"/>
</dbReference>
<dbReference type="PANTHER" id="PTHR23519">
    <property type="entry name" value="AUTOPHAGY-RELATED PROTEIN 22"/>
    <property type="match status" value="1"/>
</dbReference>
<dbReference type="Proteomes" id="UP000068167">
    <property type="component" value="Chromosome"/>
</dbReference>
<feature type="transmembrane region" description="Helical" evidence="6">
    <location>
        <begin position="108"/>
        <end position="129"/>
    </location>
</feature>
<evidence type="ECO:0000256" key="2">
    <source>
        <dbReference type="ARBA" id="ARBA00022448"/>
    </source>
</evidence>
<dbReference type="InterPro" id="IPR024671">
    <property type="entry name" value="Atg22-like"/>
</dbReference>
<evidence type="ECO:0000256" key="4">
    <source>
        <dbReference type="ARBA" id="ARBA00022989"/>
    </source>
</evidence>
<dbReference type="GO" id="GO:0012505">
    <property type="term" value="C:endomembrane system"/>
    <property type="evidence" value="ECO:0007669"/>
    <property type="project" value="UniProtKB-SubCell"/>
</dbReference>
<reference evidence="7 8" key="1">
    <citation type="journal article" date="2016" name="Stand. Genomic Sci.">
        <title>Complete genome sequence and genomic characterization of Microcystis panniformis FACHB 1757 by third-generation sequencing.</title>
        <authorList>
            <person name="Zhang J.Y."/>
            <person name="Guan R."/>
            <person name="Zhang H.J."/>
            <person name="Li H."/>
            <person name="Xiao P."/>
            <person name="Yu G.L."/>
            <person name="Du L."/>
            <person name="Cao D.M."/>
            <person name="Zhu B.C."/>
            <person name="Li R.H."/>
            <person name="Lu Z.H."/>
        </authorList>
    </citation>
    <scope>NUCLEOTIDE SEQUENCE [LARGE SCALE GENOMIC DNA]</scope>
    <source>
        <strain evidence="7 8">FACHB-1757</strain>
    </source>
</reference>
<evidence type="ECO:0000313" key="7">
    <source>
        <dbReference type="EMBL" id="AKV69859.1"/>
    </source>
</evidence>
<feature type="transmembrane region" description="Helical" evidence="6">
    <location>
        <begin position="180"/>
        <end position="202"/>
    </location>
</feature>
<dbReference type="Gene3D" id="1.20.1250.20">
    <property type="entry name" value="MFS general substrate transporter like domains"/>
    <property type="match status" value="2"/>
</dbReference>
<dbReference type="PATRIC" id="fig|1638788.3.peg.5029"/>